<keyword evidence="2" id="KW-1185">Reference proteome</keyword>
<dbReference type="EMBL" id="JACXVP010000012">
    <property type="protein sequence ID" value="KAG5570735.1"/>
    <property type="molecule type" value="Genomic_DNA"/>
</dbReference>
<comment type="caution">
    <text evidence="1">The sequence shown here is derived from an EMBL/GenBank/DDBJ whole genome shotgun (WGS) entry which is preliminary data.</text>
</comment>
<accession>A0A9J5W5T7</accession>
<dbReference type="Proteomes" id="UP000824120">
    <property type="component" value="Chromosome 12"/>
</dbReference>
<protein>
    <submittedName>
        <fullName evidence="1">Uncharacterized protein</fullName>
    </submittedName>
</protein>
<sequence length="74" mass="8701">MLTALIKHCCTTMLIESINEQYKKLYSEWVDVSPKLISLQRDNIFSEGMSLMYFFIEFSIPWIMKLSVEVDNTS</sequence>
<proteinExistence type="predicted"/>
<evidence type="ECO:0000313" key="1">
    <source>
        <dbReference type="EMBL" id="KAG5570735.1"/>
    </source>
</evidence>
<gene>
    <name evidence="1" type="ORF">H5410_060501</name>
</gene>
<dbReference type="AlphaFoldDB" id="A0A9J5W5T7"/>
<reference evidence="1 2" key="1">
    <citation type="submission" date="2020-09" db="EMBL/GenBank/DDBJ databases">
        <title>De no assembly of potato wild relative species, Solanum commersonii.</title>
        <authorList>
            <person name="Cho K."/>
        </authorList>
    </citation>
    <scope>NUCLEOTIDE SEQUENCE [LARGE SCALE GENOMIC DNA]</scope>
    <source>
        <strain evidence="1">LZ3.2</strain>
        <tissue evidence="1">Leaf</tissue>
    </source>
</reference>
<evidence type="ECO:0000313" key="2">
    <source>
        <dbReference type="Proteomes" id="UP000824120"/>
    </source>
</evidence>
<organism evidence="1 2">
    <name type="scientific">Solanum commersonii</name>
    <name type="common">Commerson's wild potato</name>
    <name type="synonym">Commerson's nightshade</name>
    <dbReference type="NCBI Taxonomy" id="4109"/>
    <lineage>
        <taxon>Eukaryota</taxon>
        <taxon>Viridiplantae</taxon>
        <taxon>Streptophyta</taxon>
        <taxon>Embryophyta</taxon>
        <taxon>Tracheophyta</taxon>
        <taxon>Spermatophyta</taxon>
        <taxon>Magnoliopsida</taxon>
        <taxon>eudicotyledons</taxon>
        <taxon>Gunneridae</taxon>
        <taxon>Pentapetalae</taxon>
        <taxon>asterids</taxon>
        <taxon>lamiids</taxon>
        <taxon>Solanales</taxon>
        <taxon>Solanaceae</taxon>
        <taxon>Solanoideae</taxon>
        <taxon>Solaneae</taxon>
        <taxon>Solanum</taxon>
    </lineage>
</organism>
<name>A0A9J5W5T7_SOLCO</name>